<dbReference type="Pfam" id="PF18156">
    <property type="entry name" value="pPIWI_RE_Y"/>
    <property type="match status" value="1"/>
</dbReference>
<sequence length="373" mass="41902">MHEVSTQSVVAALATAIYELSKQEVPEGPAAYDDDVQRVYNHVVLRTLIADGYETPGSVPGMLDMMAGQPLCKLLPGDLGDDEDAVLLSDARRPTQECMERIVNTNRDVMGEKFENAIMKRVFQACQAAESPESYVAFRRLLISEPTLTKKEMTAWFTEIDLQPVAEILEACYTTAPASLCRDGRYAQCDGCGCLLRPAERDEWQCDLDRCRGSRTRVRRYLDADTPGGVHHLEFPLRVFVTGPGIFEVGLERKLRKRGLKVLMWPAYDAYDLLITFPDGTRWAIDVKDYAHPGILGARFPGFRSNPPADKKFLVVPDYRNKKRYRLRFGNARKNAGKSSMALTFEKELLQEVDKKHVPGPANGQIRKEGPDA</sequence>
<dbReference type="Pfam" id="PF18154">
    <property type="entry name" value="pPIWI_RE_REase"/>
    <property type="match status" value="1"/>
</dbReference>
<evidence type="ECO:0008006" key="6">
    <source>
        <dbReference type="Google" id="ProtNLM"/>
    </source>
</evidence>
<accession>A0ABN2NM43</accession>
<comment type="caution">
    <text evidence="4">The sequence shown here is derived from an EMBL/GenBank/DDBJ whole genome shotgun (WGS) entry which is preliminary data.</text>
</comment>
<feature type="domain" description="pPIWI-RE three-gene island" evidence="3">
    <location>
        <begin position="10"/>
        <end position="149"/>
    </location>
</feature>
<name>A0ABN2NM43_9MICO</name>
<gene>
    <name evidence="4" type="ORF">GCM10009751_37450</name>
</gene>
<keyword evidence="5" id="KW-1185">Reference proteome</keyword>
<evidence type="ECO:0000259" key="2">
    <source>
        <dbReference type="Pfam" id="PF18154"/>
    </source>
</evidence>
<dbReference type="InterPro" id="IPR040828">
    <property type="entry name" value="pPIWI_RE_REase"/>
</dbReference>
<dbReference type="RefSeq" id="WP_344105973.1">
    <property type="nucleotide sequence ID" value="NZ_BAAANL010000009.1"/>
</dbReference>
<evidence type="ECO:0000313" key="4">
    <source>
        <dbReference type="EMBL" id="GAA1874404.1"/>
    </source>
</evidence>
<proteinExistence type="predicted"/>
<dbReference type="EMBL" id="BAAANL010000009">
    <property type="protein sequence ID" value="GAA1874404.1"/>
    <property type="molecule type" value="Genomic_DNA"/>
</dbReference>
<evidence type="ECO:0000259" key="3">
    <source>
        <dbReference type="Pfam" id="PF18156"/>
    </source>
</evidence>
<evidence type="ECO:0000313" key="5">
    <source>
        <dbReference type="Proteomes" id="UP001501094"/>
    </source>
</evidence>
<evidence type="ECO:0000256" key="1">
    <source>
        <dbReference type="SAM" id="MobiDB-lite"/>
    </source>
</evidence>
<feature type="region of interest" description="Disordered" evidence="1">
    <location>
        <begin position="354"/>
        <end position="373"/>
    </location>
</feature>
<protein>
    <recommendedName>
        <fullName evidence="6">REase associating with pPIWI RE domain-containing protein</fullName>
    </recommendedName>
</protein>
<organism evidence="4 5">
    <name type="scientific">Myceligenerans crystallogenes</name>
    <dbReference type="NCBI Taxonomy" id="316335"/>
    <lineage>
        <taxon>Bacteria</taxon>
        <taxon>Bacillati</taxon>
        <taxon>Actinomycetota</taxon>
        <taxon>Actinomycetes</taxon>
        <taxon>Micrococcales</taxon>
        <taxon>Promicromonosporaceae</taxon>
        <taxon>Myceligenerans</taxon>
    </lineage>
</organism>
<feature type="domain" description="REase associating with pPIWI RE" evidence="2">
    <location>
        <begin position="245"/>
        <end position="357"/>
    </location>
</feature>
<dbReference type="Proteomes" id="UP001501094">
    <property type="component" value="Unassembled WGS sequence"/>
</dbReference>
<dbReference type="InterPro" id="IPR041191">
    <property type="entry name" value="pPIWI_RE_Y"/>
</dbReference>
<reference evidence="4 5" key="1">
    <citation type="journal article" date="2019" name="Int. J. Syst. Evol. Microbiol.">
        <title>The Global Catalogue of Microorganisms (GCM) 10K type strain sequencing project: providing services to taxonomists for standard genome sequencing and annotation.</title>
        <authorList>
            <consortium name="The Broad Institute Genomics Platform"/>
            <consortium name="The Broad Institute Genome Sequencing Center for Infectious Disease"/>
            <person name="Wu L."/>
            <person name="Ma J."/>
        </authorList>
    </citation>
    <scope>NUCLEOTIDE SEQUENCE [LARGE SCALE GENOMIC DNA]</scope>
    <source>
        <strain evidence="4 5">JCM 14326</strain>
    </source>
</reference>